<evidence type="ECO:0000313" key="3">
    <source>
        <dbReference type="Proteomes" id="UP001266305"/>
    </source>
</evidence>
<dbReference type="PANTHER" id="PTHR36498:SF1">
    <property type="entry name" value="TATA-BINDING PROTEIN-ASSOCIATED FACTOR 172"/>
    <property type="match status" value="1"/>
</dbReference>
<dbReference type="Pfam" id="PF00176">
    <property type="entry name" value="SNF2-rel_dom"/>
    <property type="match status" value="1"/>
</dbReference>
<accession>A0ABQ9UNK5</accession>
<dbReference type="InterPro" id="IPR027417">
    <property type="entry name" value="P-loop_NTPase"/>
</dbReference>
<dbReference type="PROSITE" id="PS51192">
    <property type="entry name" value="HELICASE_ATP_BIND_1"/>
    <property type="match status" value="1"/>
</dbReference>
<dbReference type="SUPFAM" id="SSF52540">
    <property type="entry name" value="P-loop containing nucleoside triphosphate hydrolases"/>
    <property type="match status" value="1"/>
</dbReference>
<dbReference type="Proteomes" id="UP001266305">
    <property type="component" value="Unassembled WGS sequence"/>
</dbReference>
<evidence type="ECO:0000313" key="2">
    <source>
        <dbReference type="EMBL" id="KAK2098671.1"/>
    </source>
</evidence>
<proteinExistence type="predicted"/>
<dbReference type="SMART" id="SM00487">
    <property type="entry name" value="DEXDc"/>
    <property type="match status" value="1"/>
</dbReference>
<organism evidence="2 3">
    <name type="scientific">Saguinus oedipus</name>
    <name type="common">Cotton-top tamarin</name>
    <name type="synonym">Oedipomidas oedipus</name>
    <dbReference type="NCBI Taxonomy" id="9490"/>
    <lineage>
        <taxon>Eukaryota</taxon>
        <taxon>Metazoa</taxon>
        <taxon>Chordata</taxon>
        <taxon>Craniata</taxon>
        <taxon>Vertebrata</taxon>
        <taxon>Euteleostomi</taxon>
        <taxon>Mammalia</taxon>
        <taxon>Eutheria</taxon>
        <taxon>Euarchontoglires</taxon>
        <taxon>Primates</taxon>
        <taxon>Haplorrhini</taxon>
        <taxon>Platyrrhini</taxon>
        <taxon>Cebidae</taxon>
        <taxon>Callitrichinae</taxon>
        <taxon>Saguinus</taxon>
    </lineage>
</organism>
<keyword evidence="3" id="KW-1185">Reference proteome</keyword>
<gene>
    <name evidence="2" type="primary">BTAF1</name>
    <name evidence="2" type="ORF">P7K49_024122</name>
</gene>
<dbReference type="EMBL" id="JASSZA010000011">
    <property type="protein sequence ID" value="KAK2098671.1"/>
    <property type="molecule type" value="Genomic_DNA"/>
</dbReference>
<dbReference type="PANTHER" id="PTHR36498">
    <property type="entry name" value="TATA-BINDING PROTEIN-ASSOCIATED FACTOR 172"/>
    <property type="match status" value="1"/>
</dbReference>
<protein>
    <submittedName>
        <fullName evidence="2">B-TFIID TATA-Box Binding Protein Associated Factor 1</fullName>
    </submittedName>
</protein>
<name>A0ABQ9UNK5_SAGOE</name>
<dbReference type="InterPro" id="IPR014001">
    <property type="entry name" value="Helicase_ATP-bd"/>
</dbReference>
<comment type="caution">
    <text evidence="2">The sequence shown here is derived from an EMBL/GenBank/DDBJ whole genome shotgun (WGS) entry which is preliminary data.</text>
</comment>
<dbReference type="InterPro" id="IPR000330">
    <property type="entry name" value="SNF2_N"/>
</dbReference>
<reference evidence="2 3" key="1">
    <citation type="submission" date="2023-05" db="EMBL/GenBank/DDBJ databases">
        <title>B98-5 Cell Line De Novo Hybrid Assembly: An Optical Mapping Approach.</title>
        <authorList>
            <person name="Kananen K."/>
            <person name="Auerbach J.A."/>
            <person name="Kautto E."/>
            <person name="Blachly J.S."/>
        </authorList>
    </citation>
    <scope>NUCLEOTIDE SEQUENCE [LARGE SCALE GENOMIC DNA]</scope>
    <source>
        <strain evidence="2">B95-8</strain>
        <tissue evidence="2">Cell line</tissue>
    </source>
</reference>
<evidence type="ECO:0000259" key="1">
    <source>
        <dbReference type="PROSITE" id="PS51192"/>
    </source>
</evidence>
<sequence>MEQLDVGIVPYIVLLVVPVLGRMSDQTDSVRFMATQCFATLIRLMPLEEVTIIAGIPDPPNMSAELIQLKAKERHFLEQLLDGKKLENYKIPVPINAELRKYQQDGVNWLAFLNKYKLHGILCDDMGLGKTLQSICILAGDHCHRAQEYARSKLAECMPLPSLVVCPPTLTGHWVDEVGKFCSREYLNPLHYTGPPTERVRLQHQVKRHNLIVASYDVVRNDIDFFSCKEIIPVQKIIGLYVYRTMFWSCGHYLISSCQDFWVLNASLLLDMVRNLGLSLLVWASISIRSMKYYYL</sequence>
<dbReference type="InterPro" id="IPR044972">
    <property type="entry name" value="Mot1"/>
</dbReference>
<dbReference type="Gene3D" id="3.40.50.10810">
    <property type="entry name" value="Tandem AAA-ATPase domain"/>
    <property type="match status" value="1"/>
</dbReference>
<feature type="domain" description="Helicase ATP-binding" evidence="1">
    <location>
        <begin position="111"/>
        <end position="286"/>
    </location>
</feature>
<dbReference type="InterPro" id="IPR038718">
    <property type="entry name" value="SNF2-like_sf"/>
</dbReference>